<keyword evidence="3" id="KW-0678">Repressor</keyword>
<keyword evidence="11" id="KW-0282">Flagellum</keyword>
<sequence length="103" mass="11509">MKIIDLYQKLGQTNPLEQSRQAQETAQTQKAQEAQSQPPQGDRVDLSQTSKDLKKVQAVLENTPDVRADKVRAIKEQIETGTYQVDSKKVAQAMLTDLLKDLG</sequence>
<protein>
    <recommendedName>
        <fullName evidence="2">Negative regulator of flagellin synthesis</fullName>
    </recommendedName>
    <alternativeName>
        <fullName evidence="8">Anti-sigma-28 factor</fullName>
    </alternativeName>
</protein>
<organism evidence="11 12">
    <name type="scientific">Thermosulfuriphilus ammonigenes</name>
    <dbReference type="NCBI Taxonomy" id="1936021"/>
    <lineage>
        <taxon>Bacteria</taxon>
        <taxon>Pseudomonadati</taxon>
        <taxon>Thermodesulfobacteriota</taxon>
        <taxon>Thermodesulfobacteria</taxon>
        <taxon>Thermodesulfobacteriales</taxon>
        <taxon>Thermodesulfobacteriaceae</taxon>
        <taxon>Thermosulfuriphilus</taxon>
    </lineage>
</organism>
<evidence type="ECO:0000256" key="1">
    <source>
        <dbReference type="ARBA" id="ARBA00005322"/>
    </source>
</evidence>
<name>A0A6G7PTY7_9BACT</name>
<comment type="similarity">
    <text evidence="1">Belongs to the FlgM family.</text>
</comment>
<dbReference type="EMBL" id="CP048877">
    <property type="protein sequence ID" value="QIJ71047.1"/>
    <property type="molecule type" value="Genomic_DNA"/>
</dbReference>
<evidence type="ECO:0000256" key="6">
    <source>
        <dbReference type="ARBA" id="ARBA00023163"/>
    </source>
</evidence>
<evidence type="ECO:0000259" key="10">
    <source>
        <dbReference type="Pfam" id="PF04316"/>
    </source>
</evidence>
<feature type="domain" description="Anti-sigma-28 factor FlgM C-terminal" evidence="10">
    <location>
        <begin position="42"/>
        <end position="95"/>
    </location>
</feature>
<dbReference type="KEGG" id="tav:G4V39_01615"/>
<keyword evidence="11" id="KW-0966">Cell projection</keyword>
<dbReference type="GO" id="GO:0044781">
    <property type="term" value="P:bacterial-type flagellum organization"/>
    <property type="evidence" value="ECO:0007669"/>
    <property type="project" value="UniProtKB-KW"/>
</dbReference>
<dbReference type="InterPro" id="IPR007412">
    <property type="entry name" value="FlgM"/>
</dbReference>
<dbReference type="InterPro" id="IPR035890">
    <property type="entry name" value="Anti-sigma-28_factor_FlgM_sf"/>
</dbReference>
<proteinExistence type="inferred from homology"/>
<keyword evidence="11" id="KW-0969">Cilium</keyword>
<dbReference type="NCBIfam" id="TIGR03824">
    <property type="entry name" value="FlgM_jcvi"/>
    <property type="match status" value="1"/>
</dbReference>
<dbReference type="AlphaFoldDB" id="A0A6G7PTY7"/>
<accession>A0A6G7PTY7</accession>
<gene>
    <name evidence="11" type="primary">flgM</name>
    <name evidence="11" type="ORF">G4V39_01615</name>
</gene>
<keyword evidence="6" id="KW-0804">Transcription</keyword>
<dbReference type="SUPFAM" id="SSF101498">
    <property type="entry name" value="Anti-sigma factor FlgM"/>
    <property type="match status" value="1"/>
</dbReference>
<evidence type="ECO:0000256" key="3">
    <source>
        <dbReference type="ARBA" id="ARBA00022491"/>
    </source>
</evidence>
<dbReference type="RefSeq" id="WP_166031269.1">
    <property type="nucleotide sequence ID" value="NZ_CP048877.1"/>
</dbReference>
<evidence type="ECO:0000256" key="9">
    <source>
        <dbReference type="SAM" id="MobiDB-lite"/>
    </source>
</evidence>
<feature type="compositionally biased region" description="Low complexity" evidence="9">
    <location>
        <begin position="21"/>
        <end position="37"/>
    </location>
</feature>
<evidence type="ECO:0000256" key="5">
    <source>
        <dbReference type="ARBA" id="ARBA00023015"/>
    </source>
</evidence>
<keyword evidence="4" id="KW-1005">Bacterial flagellum biogenesis</keyword>
<keyword evidence="12" id="KW-1185">Reference proteome</keyword>
<evidence type="ECO:0000256" key="4">
    <source>
        <dbReference type="ARBA" id="ARBA00022795"/>
    </source>
</evidence>
<evidence type="ECO:0000256" key="7">
    <source>
        <dbReference type="ARBA" id="ARBA00024739"/>
    </source>
</evidence>
<evidence type="ECO:0000256" key="8">
    <source>
        <dbReference type="ARBA" id="ARBA00030117"/>
    </source>
</evidence>
<dbReference type="Pfam" id="PF04316">
    <property type="entry name" value="FlgM"/>
    <property type="match status" value="1"/>
</dbReference>
<dbReference type="GO" id="GO:0045892">
    <property type="term" value="P:negative regulation of DNA-templated transcription"/>
    <property type="evidence" value="ECO:0007669"/>
    <property type="project" value="InterPro"/>
</dbReference>
<reference evidence="11 12" key="1">
    <citation type="submission" date="2020-02" db="EMBL/GenBank/DDBJ databases">
        <title>Genome analysis of Thermosulfuriphilus ammonigenes ST65T, an anaerobic thermophilic chemolithoautotrophic bacterium isolated from a deep-sea hydrothermal vent.</title>
        <authorList>
            <person name="Slobodkina G."/>
            <person name="Allioux M."/>
            <person name="Merkel A."/>
            <person name="Alain K."/>
            <person name="Jebbar M."/>
            <person name="Slobodkin A."/>
        </authorList>
    </citation>
    <scope>NUCLEOTIDE SEQUENCE [LARGE SCALE GENOMIC DNA]</scope>
    <source>
        <strain evidence="11 12">ST65</strain>
    </source>
</reference>
<dbReference type="InterPro" id="IPR031316">
    <property type="entry name" value="FlgM_C"/>
</dbReference>
<evidence type="ECO:0000313" key="12">
    <source>
        <dbReference type="Proteomes" id="UP000502179"/>
    </source>
</evidence>
<comment type="function">
    <text evidence="7">Responsible for the coupling of flagellin expression to flagellar assembly by preventing expression of the flagellin genes when a component of the middle class of proteins is defective. It negatively regulates flagellar genes by inhibiting the activity of FliA by directly binding to FliA.</text>
</comment>
<feature type="region of interest" description="Disordered" evidence="9">
    <location>
        <begin position="14"/>
        <end position="51"/>
    </location>
</feature>
<dbReference type="Proteomes" id="UP000502179">
    <property type="component" value="Chromosome"/>
</dbReference>
<evidence type="ECO:0000256" key="2">
    <source>
        <dbReference type="ARBA" id="ARBA00017823"/>
    </source>
</evidence>
<evidence type="ECO:0000313" key="11">
    <source>
        <dbReference type="EMBL" id="QIJ71047.1"/>
    </source>
</evidence>
<keyword evidence="5" id="KW-0805">Transcription regulation</keyword>